<keyword evidence="3" id="KW-1185">Reference proteome</keyword>
<dbReference type="InterPro" id="IPR029044">
    <property type="entry name" value="Nucleotide-diphossugar_trans"/>
</dbReference>
<dbReference type="Proteomes" id="UP001201262">
    <property type="component" value="Unassembled WGS sequence"/>
</dbReference>
<sequence>MGPPGVFRRRWQRLAIAAVIFCMVSLSIVSSREERHHVEPPTDLQTRHPLLWKHIHTSNVKGGDAKPNTIIEAAHLVMHLMNSTKSQLMSHSEIPLIVHQTWKNTQVDTWPELVSDSVEVWLEHSVNEPMAYFLWDDDGIYQFLDEFEPSFTARFAALPRMVEKSDVFRIMVVKYIGGIYGDVDTHPLRSPATWVEADDLEPWYDFETGSLYNSTKPVRAMFGIEADCPPESDTYWRMGYTNPVQLTQWALASAPGHPILSRFMDRLNNVLDEVAAHYGGNLSVPAAYEELYYLDPLTLTGPAAITEVAEDWLEDRVGLRWNALTGLYDNGKSKLVDDIMVLPITGFSPGRGVYGNMGSKPLDDHDARLQHLAQGSWKGFNMRVEFGKFCRTFLGLCKDWSKV</sequence>
<dbReference type="Gene3D" id="3.90.550.20">
    <property type="match status" value="1"/>
</dbReference>
<reference evidence="2" key="1">
    <citation type="submission" date="2021-12" db="EMBL/GenBank/DDBJ databases">
        <title>Convergent genome expansion in fungi linked to evolution of root-endophyte symbiosis.</title>
        <authorList>
            <consortium name="DOE Joint Genome Institute"/>
            <person name="Ke Y.-H."/>
            <person name="Bonito G."/>
            <person name="Liao H.-L."/>
            <person name="Looney B."/>
            <person name="Rojas-Flechas A."/>
            <person name="Nash J."/>
            <person name="Hameed K."/>
            <person name="Schadt C."/>
            <person name="Martin F."/>
            <person name="Crous P.W."/>
            <person name="Miettinen O."/>
            <person name="Magnuson J.K."/>
            <person name="Labbe J."/>
            <person name="Jacobson D."/>
            <person name="Doktycz M.J."/>
            <person name="Veneault-Fourrey C."/>
            <person name="Kuo A."/>
            <person name="Mondo S."/>
            <person name="Calhoun S."/>
            <person name="Riley R."/>
            <person name="Ohm R."/>
            <person name="LaButti K."/>
            <person name="Andreopoulos B."/>
            <person name="Pangilinan J."/>
            <person name="Nolan M."/>
            <person name="Tritt A."/>
            <person name="Clum A."/>
            <person name="Lipzen A."/>
            <person name="Daum C."/>
            <person name="Barry K."/>
            <person name="Grigoriev I.V."/>
            <person name="Vilgalys R."/>
        </authorList>
    </citation>
    <scope>NUCLEOTIDE SEQUENCE</scope>
    <source>
        <strain evidence="2">PMI_201</strain>
    </source>
</reference>
<dbReference type="PANTHER" id="PTHR31834:SF10">
    <property type="entry name" value="TRANSFERASE, PUTATIVE (AFU_ORTHOLOGUE AFUA_8G02040)-RELATED"/>
    <property type="match status" value="1"/>
</dbReference>
<dbReference type="GO" id="GO:0000009">
    <property type="term" value="F:alpha-1,6-mannosyltransferase activity"/>
    <property type="evidence" value="ECO:0007669"/>
    <property type="project" value="InterPro"/>
</dbReference>
<dbReference type="EMBL" id="JAJTJA010000008">
    <property type="protein sequence ID" value="KAH8695109.1"/>
    <property type="molecule type" value="Genomic_DNA"/>
</dbReference>
<protein>
    <submittedName>
        <fullName evidence="2">Glycosyl transferase</fullName>
    </submittedName>
</protein>
<dbReference type="Pfam" id="PF04488">
    <property type="entry name" value="Gly_transf_sug"/>
    <property type="match status" value="1"/>
</dbReference>
<dbReference type="SUPFAM" id="SSF53448">
    <property type="entry name" value="Nucleotide-diphospho-sugar transferases"/>
    <property type="match status" value="1"/>
</dbReference>
<dbReference type="GO" id="GO:0000136">
    <property type="term" value="C:mannan polymerase complex"/>
    <property type="evidence" value="ECO:0007669"/>
    <property type="project" value="TreeGrafter"/>
</dbReference>
<accession>A0AAD4KMV3</accession>
<evidence type="ECO:0000256" key="1">
    <source>
        <dbReference type="ARBA" id="ARBA00009003"/>
    </source>
</evidence>
<evidence type="ECO:0000313" key="2">
    <source>
        <dbReference type="EMBL" id="KAH8695109.1"/>
    </source>
</evidence>
<evidence type="ECO:0000313" key="3">
    <source>
        <dbReference type="Proteomes" id="UP001201262"/>
    </source>
</evidence>
<keyword evidence="2" id="KW-0808">Transferase</keyword>
<proteinExistence type="inferred from homology"/>
<organism evidence="2 3">
    <name type="scientific">Talaromyces proteolyticus</name>
    <dbReference type="NCBI Taxonomy" id="1131652"/>
    <lineage>
        <taxon>Eukaryota</taxon>
        <taxon>Fungi</taxon>
        <taxon>Dikarya</taxon>
        <taxon>Ascomycota</taxon>
        <taxon>Pezizomycotina</taxon>
        <taxon>Eurotiomycetes</taxon>
        <taxon>Eurotiomycetidae</taxon>
        <taxon>Eurotiales</taxon>
        <taxon>Trichocomaceae</taxon>
        <taxon>Talaromyces</taxon>
        <taxon>Talaromyces sect. Bacilispori</taxon>
    </lineage>
</organism>
<dbReference type="InterPro" id="IPR007577">
    <property type="entry name" value="GlycoTrfase_DXD_sugar-bd_CS"/>
</dbReference>
<dbReference type="GeneID" id="70248696"/>
<dbReference type="RefSeq" id="XP_046070251.1">
    <property type="nucleotide sequence ID" value="XM_046218409.1"/>
</dbReference>
<comment type="caution">
    <text evidence="2">The sequence shown here is derived from an EMBL/GenBank/DDBJ whole genome shotgun (WGS) entry which is preliminary data.</text>
</comment>
<name>A0AAD4KMV3_9EURO</name>
<comment type="similarity">
    <text evidence="1">Belongs to the glycosyltransferase 32 family.</text>
</comment>
<gene>
    <name evidence="2" type="ORF">BGW36DRAFT_398427</name>
</gene>
<dbReference type="InterPro" id="IPR039367">
    <property type="entry name" value="Och1-like"/>
</dbReference>
<dbReference type="GO" id="GO:0006487">
    <property type="term" value="P:protein N-linked glycosylation"/>
    <property type="evidence" value="ECO:0007669"/>
    <property type="project" value="TreeGrafter"/>
</dbReference>
<dbReference type="AlphaFoldDB" id="A0AAD4KMV3"/>
<dbReference type="PANTHER" id="PTHR31834">
    <property type="entry name" value="INITIATION-SPECIFIC ALPHA-1,6-MANNOSYLTRANSFERASE"/>
    <property type="match status" value="1"/>
</dbReference>